<keyword evidence="1" id="KW-0732">Signal</keyword>
<proteinExistence type="predicted"/>
<protein>
    <recommendedName>
        <fullName evidence="4">DUF4198 domain-containing protein</fullName>
    </recommendedName>
</protein>
<accession>A0AA41W456</accession>
<feature type="signal peptide" evidence="1">
    <location>
        <begin position="1"/>
        <end position="26"/>
    </location>
</feature>
<gene>
    <name evidence="2" type="ORF">NAF29_02425</name>
</gene>
<reference evidence="2 3" key="1">
    <citation type="journal article" date="2013" name="Antonie Van Leeuwenhoek">
        <title>Echinimonas agarilytica gen. nov., sp. nov., a new gammaproteobacterium isolated from the sea urchin Strongylocentrotus intermedius.</title>
        <authorList>
            <person name="Nedashkovskaya O.I."/>
            <person name="Stenkova A.M."/>
            <person name="Zhukova N.V."/>
            <person name="Van Trappen S."/>
            <person name="Lee J.S."/>
            <person name="Kim S.B."/>
        </authorList>
    </citation>
    <scope>NUCLEOTIDE SEQUENCE [LARGE SCALE GENOMIC DNA]</scope>
    <source>
        <strain evidence="2 3">KMM 6351</strain>
    </source>
</reference>
<evidence type="ECO:0000256" key="1">
    <source>
        <dbReference type="SAM" id="SignalP"/>
    </source>
</evidence>
<feature type="chain" id="PRO_5041419325" description="DUF4198 domain-containing protein" evidence="1">
    <location>
        <begin position="27"/>
        <end position="245"/>
    </location>
</feature>
<evidence type="ECO:0008006" key="4">
    <source>
        <dbReference type="Google" id="ProtNLM"/>
    </source>
</evidence>
<name>A0AA41W456_9GAMM</name>
<evidence type="ECO:0000313" key="2">
    <source>
        <dbReference type="EMBL" id="MCM2678526.1"/>
    </source>
</evidence>
<dbReference type="Proteomes" id="UP001165393">
    <property type="component" value="Unassembled WGS sequence"/>
</dbReference>
<comment type="caution">
    <text evidence="2">The sequence shown here is derived from an EMBL/GenBank/DDBJ whole genome shotgun (WGS) entry which is preliminary data.</text>
</comment>
<organism evidence="2 3">
    <name type="scientific">Echinimonas agarilytica</name>
    <dbReference type="NCBI Taxonomy" id="1215918"/>
    <lineage>
        <taxon>Bacteria</taxon>
        <taxon>Pseudomonadati</taxon>
        <taxon>Pseudomonadota</taxon>
        <taxon>Gammaproteobacteria</taxon>
        <taxon>Alteromonadales</taxon>
        <taxon>Echinimonadaceae</taxon>
        <taxon>Echinimonas</taxon>
    </lineage>
</organism>
<keyword evidence="3" id="KW-1185">Reference proteome</keyword>
<sequence length="245" mass="27856">MSYLNVQTILKLIFLFPMLWLASAIAAPSDVITSLKVDPEIGYEQTPVVRLSVEIETQRDLHVVMQRSGDWKTIKKVTQRVKKSGNYTLKLPVENLQPGEYRVDAYLSPRRKGFKDKIGQVSRVPLKVLDKPTIEKEKFAAEDKVLNVTFPKQVTSNGVVDLDIKFQVVQARVLQIRLLDSDSWEEFGELTYPVPHNGNISIPLENMSEQFPTGNYAWVISLLDNEQDKQVMAKLGKHFTLSANQ</sequence>
<dbReference type="RefSeq" id="WP_251259890.1">
    <property type="nucleotide sequence ID" value="NZ_JAMQGP010000001.1"/>
</dbReference>
<dbReference type="AlphaFoldDB" id="A0AA41W456"/>
<dbReference type="EMBL" id="JAMQGP010000001">
    <property type="protein sequence ID" value="MCM2678526.1"/>
    <property type="molecule type" value="Genomic_DNA"/>
</dbReference>
<evidence type="ECO:0000313" key="3">
    <source>
        <dbReference type="Proteomes" id="UP001165393"/>
    </source>
</evidence>